<keyword evidence="1" id="KW-0378">Hydrolase</keyword>
<keyword evidence="5" id="KW-1185">Reference proteome</keyword>
<protein>
    <submittedName>
        <fullName evidence="4">SNF2 family N-terminal domain-containing protein</fullName>
    </submittedName>
</protein>
<dbReference type="InterPro" id="IPR027417">
    <property type="entry name" value="P-loop_NTPase"/>
</dbReference>
<dbReference type="GO" id="GO:0016787">
    <property type="term" value="F:hydrolase activity"/>
    <property type="evidence" value="ECO:0007669"/>
    <property type="project" value="UniProtKB-KW"/>
</dbReference>
<dbReference type="Pfam" id="PF13091">
    <property type="entry name" value="PLDc_2"/>
    <property type="match status" value="1"/>
</dbReference>
<evidence type="ECO:0000259" key="2">
    <source>
        <dbReference type="Pfam" id="PF00176"/>
    </source>
</evidence>
<feature type="domain" description="Phospholipase D-like" evidence="3">
    <location>
        <begin position="93"/>
        <end position="193"/>
    </location>
</feature>
<accession>A0A1M5Y610</accession>
<dbReference type="Gene3D" id="3.40.50.10810">
    <property type="entry name" value="Tandem AAA-ATPase domain"/>
    <property type="match status" value="1"/>
</dbReference>
<dbReference type="SUPFAM" id="SSF56024">
    <property type="entry name" value="Phospholipase D/nuclease"/>
    <property type="match status" value="1"/>
</dbReference>
<dbReference type="GO" id="GO:0031297">
    <property type="term" value="P:replication fork processing"/>
    <property type="evidence" value="ECO:0007669"/>
    <property type="project" value="TreeGrafter"/>
</dbReference>
<evidence type="ECO:0000259" key="3">
    <source>
        <dbReference type="Pfam" id="PF13091"/>
    </source>
</evidence>
<dbReference type="EMBL" id="FQXM01000058">
    <property type="protein sequence ID" value="SHI07487.1"/>
    <property type="molecule type" value="Genomic_DNA"/>
</dbReference>
<gene>
    <name evidence="4" type="ORF">SAMN02745207_04227</name>
</gene>
<reference evidence="4 5" key="1">
    <citation type="submission" date="2016-11" db="EMBL/GenBank/DDBJ databases">
        <authorList>
            <person name="Jaros S."/>
            <person name="Januszkiewicz K."/>
            <person name="Wedrychowicz H."/>
        </authorList>
    </citation>
    <scope>NUCLEOTIDE SEQUENCE [LARGE SCALE GENOMIC DNA]</scope>
    <source>
        <strain evidence="4 5">DSM 8605</strain>
    </source>
</reference>
<evidence type="ECO:0000313" key="4">
    <source>
        <dbReference type="EMBL" id="SHI07487.1"/>
    </source>
</evidence>
<dbReference type="PANTHER" id="PTHR45766">
    <property type="entry name" value="DNA ANNEALING HELICASE AND ENDONUCLEASE ZRANB3 FAMILY MEMBER"/>
    <property type="match status" value="1"/>
</dbReference>
<dbReference type="RefSeq" id="WP_073340994.1">
    <property type="nucleotide sequence ID" value="NZ_FQXM01000058.1"/>
</dbReference>
<dbReference type="GO" id="GO:0005524">
    <property type="term" value="F:ATP binding"/>
    <property type="evidence" value="ECO:0007669"/>
    <property type="project" value="InterPro"/>
</dbReference>
<dbReference type="STRING" id="1121316.SAMN02745207_04227"/>
<dbReference type="OrthoDB" id="9814088at2"/>
<evidence type="ECO:0000256" key="1">
    <source>
        <dbReference type="ARBA" id="ARBA00022801"/>
    </source>
</evidence>
<feature type="domain" description="SNF2 N-terminal" evidence="2">
    <location>
        <begin position="262"/>
        <end position="320"/>
    </location>
</feature>
<evidence type="ECO:0000313" key="5">
    <source>
        <dbReference type="Proteomes" id="UP000184447"/>
    </source>
</evidence>
<dbReference type="Pfam" id="PF00176">
    <property type="entry name" value="SNF2-rel_dom"/>
    <property type="match status" value="1"/>
</dbReference>
<dbReference type="PANTHER" id="PTHR45766:SF6">
    <property type="entry name" value="SWI_SNF-RELATED MATRIX-ASSOCIATED ACTIN-DEPENDENT REGULATOR OF CHROMATIN SUBFAMILY A-LIKE PROTEIN 1"/>
    <property type="match status" value="1"/>
</dbReference>
<proteinExistence type="predicted"/>
<dbReference type="SUPFAM" id="SSF52540">
    <property type="entry name" value="P-loop containing nucleoside triphosphate hydrolases"/>
    <property type="match status" value="1"/>
</dbReference>
<name>A0A1M5Y610_9CLOT</name>
<sequence>MESGILDNQNNGTVGEYLKENINDKSKLSIISAYFTIYAYKALKEKLDNIDSLKFLFGEPTFVTNNVINKRKSFCITKKESESEKDVERENFITDSSYDISLKEKLNQSSVARECVKWINEKVEIRSMIKPDFLHGKLYHIEQSNGVQKSVMGSSNFTVSGLGLGKEKNIELNLITDSNRDINDLKKWFDEIWKNKKLTEDVKDDVIKYIQQMYIENSPEFIYYVTLYNIFNEFLEWQEEENILQEQIGFTDTVIWRTLYDFQKDGVKGAINKISKHNGCIIADSVGLGKTFEALAVIKYFELKNKNVLVLYPKKLRDNWLV</sequence>
<dbReference type="GO" id="GO:0006281">
    <property type="term" value="P:DNA repair"/>
    <property type="evidence" value="ECO:0007669"/>
    <property type="project" value="TreeGrafter"/>
</dbReference>
<dbReference type="InterPro" id="IPR038718">
    <property type="entry name" value="SNF2-like_sf"/>
</dbReference>
<dbReference type="InterPro" id="IPR000330">
    <property type="entry name" value="SNF2_N"/>
</dbReference>
<dbReference type="Proteomes" id="UP000184447">
    <property type="component" value="Unassembled WGS sequence"/>
</dbReference>
<dbReference type="Gene3D" id="3.30.870.10">
    <property type="entry name" value="Endonuclease Chain A"/>
    <property type="match status" value="1"/>
</dbReference>
<organism evidence="4 5">
    <name type="scientific">Clostridium grantii DSM 8605</name>
    <dbReference type="NCBI Taxonomy" id="1121316"/>
    <lineage>
        <taxon>Bacteria</taxon>
        <taxon>Bacillati</taxon>
        <taxon>Bacillota</taxon>
        <taxon>Clostridia</taxon>
        <taxon>Eubacteriales</taxon>
        <taxon>Clostridiaceae</taxon>
        <taxon>Clostridium</taxon>
    </lineage>
</organism>
<dbReference type="AlphaFoldDB" id="A0A1M5Y610"/>
<dbReference type="InterPro" id="IPR025202">
    <property type="entry name" value="PLD-like_dom"/>
</dbReference>